<accession>A0A086STZ0</accession>
<sequence length="71" mass="8043">MARPAWRKEKDKQGNEVKRTLVRPPEKAMGDRGPMSARASMCGREGVGRKERSDVATSDRQSSRRWTRQAG</sequence>
<feature type="compositionally biased region" description="Basic and acidic residues" evidence="1">
    <location>
        <begin position="1"/>
        <end position="30"/>
    </location>
</feature>
<evidence type="ECO:0000313" key="3">
    <source>
        <dbReference type="Proteomes" id="UP000029964"/>
    </source>
</evidence>
<keyword evidence="3" id="KW-1185">Reference proteome</keyword>
<dbReference type="EMBL" id="JPKY01000188">
    <property type="protein sequence ID" value="KFH40572.1"/>
    <property type="molecule type" value="Genomic_DNA"/>
</dbReference>
<gene>
    <name evidence="2" type="ORF">ACRE_087390</name>
</gene>
<dbReference type="AlphaFoldDB" id="A0A086STZ0"/>
<comment type="caution">
    <text evidence="2">The sequence shown here is derived from an EMBL/GenBank/DDBJ whole genome shotgun (WGS) entry which is preliminary data.</text>
</comment>
<reference evidence="3" key="1">
    <citation type="journal article" date="2014" name="Genome Announc.">
        <title>Genome sequence and annotation of Acremonium chrysogenum, producer of the beta-lactam antibiotic cephalosporin C.</title>
        <authorList>
            <person name="Terfehr D."/>
            <person name="Dahlmann T.A."/>
            <person name="Specht T."/>
            <person name="Zadra I."/>
            <person name="Kuernsteiner H."/>
            <person name="Kueck U."/>
        </authorList>
    </citation>
    <scope>NUCLEOTIDE SEQUENCE [LARGE SCALE GENOMIC DNA]</scope>
    <source>
        <strain evidence="3">ATCC 11550 / CBS 779.69 / DSM 880 / IAM 14645 / JCM 23072 / IMI 49137</strain>
    </source>
</reference>
<protein>
    <submittedName>
        <fullName evidence="2">Uncharacterized protein</fullName>
    </submittedName>
</protein>
<evidence type="ECO:0000256" key="1">
    <source>
        <dbReference type="SAM" id="MobiDB-lite"/>
    </source>
</evidence>
<feature type="region of interest" description="Disordered" evidence="1">
    <location>
        <begin position="1"/>
        <end position="71"/>
    </location>
</feature>
<dbReference type="Proteomes" id="UP000029964">
    <property type="component" value="Unassembled WGS sequence"/>
</dbReference>
<name>A0A086STZ0_HAPC1</name>
<evidence type="ECO:0000313" key="2">
    <source>
        <dbReference type="EMBL" id="KFH40572.1"/>
    </source>
</evidence>
<proteinExistence type="predicted"/>
<dbReference type="HOGENOM" id="CLU_2739413_0_0_1"/>
<organism evidence="2 3">
    <name type="scientific">Hapsidospora chrysogenum (strain ATCC 11550 / CBS 779.69 / DSM 880 / IAM 14645 / JCM 23072 / IMI 49137)</name>
    <name type="common">Acremonium chrysogenum</name>
    <dbReference type="NCBI Taxonomy" id="857340"/>
    <lineage>
        <taxon>Eukaryota</taxon>
        <taxon>Fungi</taxon>
        <taxon>Dikarya</taxon>
        <taxon>Ascomycota</taxon>
        <taxon>Pezizomycotina</taxon>
        <taxon>Sordariomycetes</taxon>
        <taxon>Hypocreomycetidae</taxon>
        <taxon>Hypocreales</taxon>
        <taxon>Bionectriaceae</taxon>
        <taxon>Hapsidospora</taxon>
    </lineage>
</organism>